<evidence type="ECO:0000256" key="5">
    <source>
        <dbReference type="ARBA" id="ARBA00023125"/>
    </source>
</evidence>
<dbReference type="GO" id="GO:0003700">
    <property type="term" value="F:DNA-binding transcription factor activity"/>
    <property type="evidence" value="ECO:0007669"/>
    <property type="project" value="InterPro"/>
</dbReference>
<keyword evidence="7" id="KW-0479">Metal-binding</keyword>
<dbReference type="GO" id="GO:0045892">
    <property type="term" value="P:negative regulation of DNA-templated transcription"/>
    <property type="evidence" value="ECO:0007669"/>
    <property type="project" value="TreeGrafter"/>
</dbReference>
<dbReference type="SUPFAM" id="SSF46785">
    <property type="entry name" value="Winged helix' DNA-binding domain"/>
    <property type="match status" value="1"/>
</dbReference>
<gene>
    <name evidence="9" type="ORF">A3G90_02080</name>
</gene>
<evidence type="ECO:0000256" key="6">
    <source>
        <dbReference type="ARBA" id="ARBA00023163"/>
    </source>
</evidence>
<comment type="cofactor">
    <cofactor evidence="7">
        <name>Zn(2+)</name>
        <dbReference type="ChEBI" id="CHEBI:29105"/>
    </cofactor>
    <text evidence="7">Binds 1 zinc ion per subunit.</text>
</comment>
<keyword evidence="3 7" id="KW-0862">Zinc</keyword>
<dbReference type="InterPro" id="IPR036390">
    <property type="entry name" value="WH_DNA-bd_sf"/>
</dbReference>
<dbReference type="GO" id="GO:0000976">
    <property type="term" value="F:transcription cis-regulatory region binding"/>
    <property type="evidence" value="ECO:0007669"/>
    <property type="project" value="TreeGrafter"/>
</dbReference>
<keyword evidence="8" id="KW-0408">Iron</keyword>
<evidence type="ECO:0000313" key="9">
    <source>
        <dbReference type="EMBL" id="OGG84847.1"/>
    </source>
</evidence>
<proteinExistence type="inferred from homology"/>
<dbReference type="EMBL" id="MFMM01000001">
    <property type="protein sequence ID" value="OGG84847.1"/>
    <property type="molecule type" value="Genomic_DNA"/>
</dbReference>
<dbReference type="AlphaFoldDB" id="A0A1F6FG60"/>
<sequence length="121" mass="13613">MRITKHRQEILDVLDHSEEALSASAIHASLPHINLATIYRNLESFVEAGTITKLNLGGEEAQYEIQDEPHHHAICNECNKVIHFTVDDEKLVKEFALPGFLITNLEVTLRGTCATHKTKTK</sequence>
<keyword evidence="6" id="KW-0804">Transcription</keyword>
<organism evidence="9 10">
    <name type="scientific">Candidatus Kaiserbacteria bacterium RIFCSPLOWO2_12_FULL_45_26</name>
    <dbReference type="NCBI Taxonomy" id="1798525"/>
    <lineage>
        <taxon>Bacteria</taxon>
        <taxon>Candidatus Kaiseribacteriota</taxon>
    </lineage>
</organism>
<evidence type="ECO:0008006" key="11">
    <source>
        <dbReference type="Google" id="ProtNLM"/>
    </source>
</evidence>
<dbReference type="PANTHER" id="PTHR33202">
    <property type="entry name" value="ZINC UPTAKE REGULATION PROTEIN"/>
    <property type="match status" value="1"/>
</dbReference>
<dbReference type="Pfam" id="PF01475">
    <property type="entry name" value="FUR"/>
    <property type="match status" value="1"/>
</dbReference>
<dbReference type="InterPro" id="IPR043135">
    <property type="entry name" value="Fur_C"/>
</dbReference>
<protein>
    <recommendedName>
        <fullName evidence="11">Transcriptional repressor</fullName>
    </recommendedName>
</protein>
<comment type="caution">
    <text evidence="9">The sequence shown here is derived from an EMBL/GenBank/DDBJ whole genome shotgun (WGS) entry which is preliminary data.</text>
</comment>
<evidence type="ECO:0000256" key="8">
    <source>
        <dbReference type="PIRSR" id="PIRSR602481-2"/>
    </source>
</evidence>
<evidence type="ECO:0000256" key="1">
    <source>
        <dbReference type="ARBA" id="ARBA00007957"/>
    </source>
</evidence>
<dbReference type="GO" id="GO:1900376">
    <property type="term" value="P:regulation of secondary metabolite biosynthetic process"/>
    <property type="evidence" value="ECO:0007669"/>
    <property type="project" value="TreeGrafter"/>
</dbReference>
<dbReference type="GO" id="GO:0008270">
    <property type="term" value="F:zinc ion binding"/>
    <property type="evidence" value="ECO:0007669"/>
    <property type="project" value="TreeGrafter"/>
</dbReference>
<dbReference type="Proteomes" id="UP000177325">
    <property type="component" value="Unassembled WGS sequence"/>
</dbReference>
<comment type="similarity">
    <text evidence="1">Belongs to the Fur family.</text>
</comment>
<feature type="binding site" evidence="7">
    <location>
        <position position="78"/>
    </location>
    <ligand>
        <name>Zn(2+)</name>
        <dbReference type="ChEBI" id="CHEBI:29105"/>
    </ligand>
</feature>
<keyword evidence="2" id="KW-0678">Repressor</keyword>
<dbReference type="Gene3D" id="3.30.1490.190">
    <property type="match status" value="1"/>
</dbReference>
<dbReference type="InterPro" id="IPR002481">
    <property type="entry name" value="FUR"/>
</dbReference>
<keyword evidence="4" id="KW-0805">Transcription regulation</keyword>
<keyword evidence="5" id="KW-0238">DNA-binding</keyword>
<evidence type="ECO:0000256" key="4">
    <source>
        <dbReference type="ARBA" id="ARBA00023015"/>
    </source>
</evidence>
<dbReference type="Gene3D" id="1.10.10.10">
    <property type="entry name" value="Winged helix-like DNA-binding domain superfamily/Winged helix DNA-binding domain"/>
    <property type="match status" value="1"/>
</dbReference>
<evidence type="ECO:0000256" key="3">
    <source>
        <dbReference type="ARBA" id="ARBA00022833"/>
    </source>
</evidence>
<evidence type="ECO:0000313" key="10">
    <source>
        <dbReference type="Proteomes" id="UP000177325"/>
    </source>
</evidence>
<dbReference type="InterPro" id="IPR036388">
    <property type="entry name" value="WH-like_DNA-bd_sf"/>
</dbReference>
<evidence type="ECO:0000256" key="2">
    <source>
        <dbReference type="ARBA" id="ARBA00022491"/>
    </source>
</evidence>
<feature type="binding site" evidence="7">
    <location>
        <position position="113"/>
    </location>
    <ligand>
        <name>Zn(2+)</name>
        <dbReference type="ChEBI" id="CHEBI:29105"/>
    </ligand>
</feature>
<dbReference type="STRING" id="1798525.A3G90_02080"/>
<feature type="binding site" evidence="7">
    <location>
        <position position="75"/>
    </location>
    <ligand>
        <name>Zn(2+)</name>
        <dbReference type="ChEBI" id="CHEBI:29105"/>
    </ligand>
</feature>
<feature type="binding site" evidence="8">
    <location>
        <position position="89"/>
    </location>
    <ligand>
        <name>Fe cation</name>
        <dbReference type="ChEBI" id="CHEBI:24875"/>
    </ligand>
</feature>
<dbReference type="CDD" id="cd07153">
    <property type="entry name" value="Fur_like"/>
    <property type="match status" value="1"/>
</dbReference>
<reference evidence="9 10" key="1">
    <citation type="journal article" date="2016" name="Nat. Commun.">
        <title>Thousands of microbial genomes shed light on interconnected biogeochemical processes in an aquifer system.</title>
        <authorList>
            <person name="Anantharaman K."/>
            <person name="Brown C.T."/>
            <person name="Hug L.A."/>
            <person name="Sharon I."/>
            <person name="Castelle C.J."/>
            <person name="Probst A.J."/>
            <person name="Thomas B.C."/>
            <person name="Singh A."/>
            <person name="Wilkins M.J."/>
            <person name="Karaoz U."/>
            <person name="Brodie E.L."/>
            <person name="Williams K.H."/>
            <person name="Hubbard S.S."/>
            <person name="Banfield J.F."/>
        </authorList>
    </citation>
    <scope>NUCLEOTIDE SEQUENCE [LARGE SCALE GENOMIC DNA]</scope>
</reference>
<evidence type="ECO:0000256" key="7">
    <source>
        <dbReference type="PIRSR" id="PIRSR602481-1"/>
    </source>
</evidence>
<dbReference type="PANTHER" id="PTHR33202:SF7">
    <property type="entry name" value="FERRIC UPTAKE REGULATION PROTEIN"/>
    <property type="match status" value="1"/>
</dbReference>
<name>A0A1F6FG60_9BACT</name>
<accession>A0A1F6FG60</accession>
<comment type="cofactor">
    <cofactor evidence="8">
        <name>Mn(2+)</name>
        <dbReference type="ChEBI" id="CHEBI:29035"/>
    </cofactor>
    <cofactor evidence="8">
        <name>Fe(2+)</name>
        <dbReference type="ChEBI" id="CHEBI:29033"/>
    </cofactor>
    <text evidence="8">Binds 1 Mn(2+) or Fe(2+) ion per subunit.</text>
</comment>